<evidence type="ECO:0000313" key="4">
    <source>
        <dbReference type="EMBL" id="KAK2172715.1"/>
    </source>
</evidence>
<dbReference type="InterPro" id="IPR003593">
    <property type="entry name" value="AAA+_ATPase"/>
</dbReference>
<evidence type="ECO:0000256" key="1">
    <source>
        <dbReference type="ARBA" id="ARBA00022741"/>
    </source>
</evidence>
<protein>
    <recommendedName>
        <fullName evidence="3">ABC transporter domain-containing protein</fullName>
    </recommendedName>
</protein>
<dbReference type="EMBL" id="JAODUO010000936">
    <property type="protein sequence ID" value="KAK2172715.1"/>
    <property type="molecule type" value="Genomic_DNA"/>
</dbReference>
<dbReference type="GO" id="GO:0016020">
    <property type="term" value="C:membrane"/>
    <property type="evidence" value="ECO:0007669"/>
    <property type="project" value="InterPro"/>
</dbReference>
<dbReference type="PROSITE" id="PS50893">
    <property type="entry name" value="ABC_TRANSPORTER_2"/>
    <property type="match status" value="1"/>
</dbReference>
<dbReference type="Pfam" id="PF00005">
    <property type="entry name" value="ABC_tran"/>
    <property type="match status" value="1"/>
</dbReference>
<dbReference type="InterPro" id="IPR003439">
    <property type="entry name" value="ABC_transporter-like_ATP-bd"/>
</dbReference>
<dbReference type="FunFam" id="3.40.50.300:FF:000933">
    <property type="entry name" value="ABC transporter A family member 7"/>
    <property type="match status" value="1"/>
</dbReference>
<evidence type="ECO:0000313" key="5">
    <source>
        <dbReference type="Proteomes" id="UP001209878"/>
    </source>
</evidence>
<dbReference type="GO" id="GO:0140359">
    <property type="term" value="F:ABC-type transporter activity"/>
    <property type="evidence" value="ECO:0007669"/>
    <property type="project" value="InterPro"/>
</dbReference>
<sequence length="209" mass="23529">MYEGQITVLLGNNGAGKTTLMYMLTGFYSPTSGTALVNGFDICKDMEGARRCLGLCPQHNVLYDNLTVYEHLVFFAKLKNYPVYEIKRDIETFLQDIQLTDKRNAYVKALSGGMKRKLSVLLALIGGSKVIILDEPTSGLDPEARRQTWDLLKKYRSGRTIMLTTHYMDEADYLGDRIAIMANGRLQCCGTPMYLKQQYGKSVISTVRV</sequence>
<keyword evidence="5" id="KW-1185">Reference proteome</keyword>
<dbReference type="PANTHER" id="PTHR19229">
    <property type="entry name" value="ATP-BINDING CASSETTE TRANSPORTER SUBFAMILY A ABCA"/>
    <property type="match status" value="1"/>
</dbReference>
<dbReference type="InterPro" id="IPR027417">
    <property type="entry name" value="P-loop_NTPase"/>
</dbReference>
<dbReference type="CDD" id="cd03263">
    <property type="entry name" value="ABC_subfamily_A"/>
    <property type="match status" value="1"/>
</dbReference>
<dbReference type="SUPFAM" id="SSF52540">
    <property type="entry name" value="P-loop containing nucleoside triphosphate hydrolases"/>
    <property type="match status" value="1"/>
</dbReference>
<evidence type="ECO:0000259" key="3">
    <source>
        <dbReference type="PROSITE" id="PS50893"/>
    </source>
</evidence>
<dbReference type="GO" id="GO:0005524">
    <property type="term" value="F:ATP binding"/>
    <property type="evidence" value="ECO:0007669"/>
    <property type="project" value="UniProtKB-KW"/>
</dbReference>
<accession>A0AAD9KK83</accession>
<evidence type="ECO:0000256" key="2">
    <source>
        <dbReference type="ARBA" id="ARBA00022840"/>
    </source>
</evidence>
<dbReference type="PANTHER" id="PTHR19229:SF250">
    <property type="entry name" value="ABC TRANSPORTER DOMAIN-CONTAINING PROTEIN-RELATED"/>
    <property type="match status" value="1"/>
</dbReference>
<dbReference type="InterPro" id="IPR017871">
    <property type="entry name" value="ABC_transporter-like_CS"/>
</dbReference>
<dbReference type="SMART" id="SM00382">
    <property type="entry name" value="AAA"/>
    <property type="match status" value="1"/>
</dbReference>
<keyword evidence="2" id="KW-0067">ATP-binding</keyword>
<reference evidence="4" key="1">
    <citation type="journal article" date="2023" name="Mol. Biol. Evol.">
        <title>Third-Generation Sequencing Reveals the Adaptive Role of the Epigenome in Three Deep-Sea Polychaetes.</title>
        <authorList>
            <person name="Perez M."/>
            <person name="Aroh O."/>
            <person name="Sun Y."/>
            <person name="Lan Y."/>
            <person name="Juniper S.K."/>
            <person name="Young C.R."/>
            <person name="Angers B."/>
            <person name="Qian P.Y."/>
        </authorList>
    </citation>
    <scope>NUCLEOTIDE SEQUENCE</scope>
    <source>
        <strain evidence="4">R07B-5</strain>
    </source>
</reference>
<dbReference type="GO" id="GO:0005319">
    <property type="term" value="F:lipid transporter activity"/>
    <property type="evidence" value="ECO:0007669"/>
    <property type="project" value="TreeGrafter"/>
</dbReference>
<organism evidence="4 5">
    <name type="scientific">Ridgeia piscesae</name>
    <name type="common">Tubeworm</name>
    <dbReference type="NCBI Taxonomy" id="27915"/>
    <lineage>
        <taxon>Eukaryota</taxon>
        <taxon>Metazoa</taxon>
        <taxon>Spiralia</taxon>
        <taxon>Lophotrochozoa</taxon>
        <taxon>Annelida</taxon>
        <taxon>Polychaeta</taxon>
        <taxon>Sedentaria</taxon>
        <taxon>Canalipalpata</taxon>
        <taxon>Sabellida</taxon>
        <taxon>Siboglinidae</taxon>
        <taxon>Ridgeia</taxon>
    </lineage>
</organism>
<dbReference type="PROSITE" id="PS00211">
    <property type="entry name" value="ABC_TRANSPORTER_1"/>
    <property type="match status" value="1"/>
</dbReference>
<gene>
    <name evidence="4" type="ORF">NP493_937g00020</name>
</gene>
<dbReference type="Gene3D" id="3.40.50.300">
    <property type="entry name" value="P-loop containing nucleotide triphosphate hydrolases"/>
    <property type="match status" value="1"/>
</dbReference>
<proteinExistence type="predicted"/>
<name>A0AAD9KK83_RIDPI</name>
<comment type="caution">
    <text evidence="4">The sequence shown here is derived from an EMBL/GenBank/DDBJ whole genome shotgun (WGS) entry which is preliminary data.</text>
</comment>
<dbReference type="AlphaFoldDB" id="A0AAD9KK83"/>
<dbReference type="InterPro" id="IPR026082">
    <property type="entry name" value="ABCA"/>
</dbReference>
<feature type="domain" description="ABC transporter" evidence="3">
    <location>
        <begin position="1"/>
        <end position="208"/>
    </location>
</feature>
<dbReference type="GO" id="GO:0016887">
    <property type="term" value="F:ATP hydrolysis activity"/>
    <property type="evidence" value="ECO:0007669"/>
    <property type="project" value="InterPro"/>
</dbReference>
<dbReference type="Proteomes" id="UP001209878">
    <property type="component" value="Unassembled WGS sequence"/>
</dbReference>
<keyword evidence="1" id="KW-0547">Nucleotide-binding</keyword>